<feature type="region of interest" description="Disordered" evidence="1">
    <location>
        <begin position="583"/>
        <end position="631"/>
    </location>
</feature>
<evidence type="ECO:0000313" key="4">
    <source>
        <dbReference type="Proteomes" id="UP000248961"/>
    </source>
</evidence>
<dbReference type="Proteomes" id="UP000248961">
    <property type="component" value="Unassembled WGS sequence"/>
</dbReference>
<dbReference type="CDD" id="cd09917">
    <property type="entry name" value="F-box_SF"/>
    <property type="match status" value="1"/>
</dbReference>
<dbReference type="PROSITE" id="PS50181">
    <property type="entry name" value="FBOX"/>
    <property type="match status" value="1"/>
</dbReference>
<dbReference type="EMBL" id="KZ824308">
    <property type="protein sequence ID" value="RAL08944.1"/>
    <property type="molecule type" value="Genomic_DNA"/>
</dbReference>
<protein>
    <recommendedName>
        <fullName evidence="2">F-box domain-containing protein</fullName>
    </recommendedName>
</protein>
<feature type="region of interest" description="Disordered" evidence="1">
    <location>
        <begin position="535"/>
        <end position="565"/>
    </location>
</feature>
<feature type="domain" description="F-box" evidence="2">
    <location>
        <begin position="8"/>
        <end position="57"/>
    </location>
</feature>
<proteinExistence type="predicted"/>
<dbReference type="GeneID" id="37202122"/>
<feature type="compositionally biased region" description="Basic and acidic residues" evidence="1">
    <location>
        <begin position="621"/>
        <end position="631"/>
    </location>
</feature>
<dbReference type="InterPro" id="IPR036047">
    <property type="entry name" value="F-box-like_dom_sf"/>
</dbReference>
<dbReference type="VEuPathDB" id="FungiDB:BO97DRAFT_437191"/>
<dbReference type="AlphaFoldDB" id="A0A395HRS4"/>
<evidence type="ECO:0000256" key="1">
    <source>
        <dbReference type="SAM" id="MobiDB-lite"/>
    </source>
</evidence>
<evidence type="ECO:0000259" key="2">
    <source>
        <dbReference type="PROSITE" id="PS50181"/>
    </source>
</evidence>
<dbReference type="InterPro" id="IPR001810">
    <property type="entry name" value="F-box_dom"/>
</dbReference>
<reference evidence="3 4" key="1">
    <citation type="submission" date="2018-02" db="EMBL/GenBank/DDBJ databases">
        <title>The genomes of Aspergillus section Nigri reveals drivers in fungal speciation.</title>
        <authorList>
            <consortium name="DOE Joint Genome Institute"/>
            <person name="Vesth T.C."/>
            <person name="Nybo J."/>
            <person name="Theobald S."/>
            <person name="Brandl J."/>
            <person name="Frisvad J.C."/>
            <person name="Nielsen K.F."/>
            <person name="Lyhne E.K."/>
            <person name="Kogle M.E."/>
            <person name="Kuo A."/>
            <person name="Riley R."/>
            <person name="Clum A."/>
            <person name="Nolan M."/>
            <person name="Lipzen A."/>
            <person name="Salamov A."/>
            <person name="Henrissat B."/>
            <person name="Wiebenga A."/>
            <person name="De vries R.P."/>
            <person name="Grigoriev I.V."/>
            <person name="Mortensen U.H."/>
            <person name="Andersen M.R."/>
            <person name="Baker S.E."/>
        </authorList>
    </citation>
    <scope>NUCLEOTIDE SEQUENCE [LARGE SCALE GENOMIC DNA]</scope>
    <source>
        <strain evidence="3 4">CBS 101889</strain>
    </source>
</reference>
<keyword evidence="4" id="KW-1185">Reference proteome</keyword>
<evidence type="ECO:0000313" key="3">
    <source>
        <dbReference type="EMBL" id="RAL08944.1"/>
    </source>
</evidence>
<dbReference type="SUPFAM" id="SSF81383">
    <property type="entry name" value="F-box domain"/>
    <property type="match status" value="1"/>
</dbReference>
<dbReference type="Pfam" id="PF12937">
    <property type="entry name" value="F-box-like"/>
    <property type="match status" value="1"/>
</dbReference>
<name>A0A395HRS4_ASPHC</name>
<feature type="compositionally biased region" description="Acidic residues" evidence="1">
    <location>
        <begin position="600"/>
        <end position="620"/>
    </location>
</feature>
<feature type="compositionally biased region" description="Polar residues" evidence="1">
    <location>
        <begin position="535"/>
        <end position="550"/>
    </location>
</feature>
<dbReference type="STRING" id="1450537.A0A395HRS4"/>
<sequence>MAGIDFLADPLTVLPPEIILRILEFTSIPALASLTAVSKAWHQFIDVTHQEAVYAVAFANSKPFGQSARLENTTFSKLLEGKHPCKDLCKRQALLARNWAESQPVSRESVLQVGNDPVWRFRADFKRRIFISTSHAGGLYVTDMDTGANLWRLPSTLDRDEDAVRPYAHLEYQDGMAVFDREGDALEVWQADEEGAKRGEFRRIAILDHNCQTRGFQLSYGTLCVVSTQGQGFVYDMTQRPPKLITHLMIEPDAVGHLDQSQDAVIYSMGPRGYHVYDKTSGSFLGALQPSLCTEKYHINPPVTGTTSTRAAFAGLADAVRQGPVQSKYREGPSRKDNLVPIKVEKGPLPLPTDPEHVRNLEDEWGAGMLHGDLFVGFSRAGRVFVCSSWRKALESETGLAEHSDLIECESDGSSFDLGGWLSVRNHRVMFEIQDRAYIVALNDKDRVQDVDCPARGSYSLVTSSVAHLTVPVSFMALYDDAIMTTYTTLAWRQTLPNIPGVPPLPADQGPARIFPTKAIRVLSLAPIFNSKTLSADSNTDEAQGSTSAGRSLWDSDQAPPGVDEITISPALIGMITMLGEDLEEEEEEYDGPVTFTDPFEGEEEDSGWEDEEDDEAEGDQEGHDHDHAPA</sequence>
<gene>
    <name evidence="3" type="ORF">BO97DRAFT_437191</name>
</gene>
<dbReference type="SUPFAM" id="SSF50998">
    <property type="entry name" value="Quinoprotein alcohol dehydrogenase-like"/>
    <property type="match status" value="1"/>
</dbReference>
<accession>A0A395HRS4</accession>
<organism evidence="3 4">
    <name type="scientific">Aspergillus homomorphus (strain CBS 101889)</name>
    <dbReference type="NCBI Taxonomy" id="1450537"/>
    <lineage>
        <taxon>Eukaryota</taxon>
        <taxon>Fungi</taxon>
        <taxon>Dikarya</taxon>
        <taxon>Ascomycota</taxon>
        <taxon>Pezizomycotina</taxon>
        <taxon>Eurotiomycetes</taxon>
        <taxon>Eurotiomycetidae</taxon>
        <taxon>Eurotiales</taxon>
        <taxon>Aspergillaceae</taxon>
        <taxon>Aspergillus</taxon>
        <taxon>Aspergillus subgen. Circumdati</taxon>
    </lineage>
</organism>
<dbReference type="InterPro" id="IPR011047">
    <property type="entry name" value="Quinoprotein_ADH-like_sf"/>
</dbReference>
<dbReference type="Gene3D" id="1.20.1280.50">
    <property type="match status" value="1"/>
</dbReference>
<dbReference type="RefSeq" id="XP_025548098.1">
    <property type="nucleotide sequence ID" value="XM_025697833.1"/>
</dbReference>
<dbReference type="OrthoDB" id="550575at2759"/>